<dbReference type="OrthoDB" id="10572206at2759"/>
<feature type="region of interest" description="Disordered" evidence="1">
    <location>
        <begin position="161"/>
        <end position="182"/>
    </location>
</feature>
<dbReference type="EMBL" id="FJOG01000002">
    <property type="protein sequence ID" value="CZR51658.1"/>
    <property type="molecule type" value="Genomic_DNA"/>
</dbReference>
<protein>
    <submittedName>
        <fullName evidence="2">Uncharacterized protein</fullName>
    </submittedName>
</protein>
<evidence type="ECO:0000313" key="3">
    <source>
        <dbReference type="Proteomes" id="UP000184330"/>
    </source>
</evidence>
<sequence>MVGLPLSLTSAISNASAPELKDILRKINSTSPVGKETITRFMNSLDLDERNDSSALRDVVWKTCQELVEVRGILIETLADHEEEPPLGKQLLERSPDDGYESTRSSSLERQGSKKRKFKWKMNTVPRSEPKRTKSSETLTTNEISRPLAIHKSNLQLERGIKYGNKPNGKFEVEPGNSTTRMVPKKKTIDDIFAADAARRVKEEQEEKAQFKKSKNLGPWIRTSELPSVLDARSTMKTARIHMHHVPFILEQSDVIILKQKLARARQATAKEASRVIYGSCANCREDVEIDEDDEDRDYDDHDGDDEDHHDGSSGREKRMLCDPCREEEEKVTASCKGCDTDIRVHPDDWTADEEIWCEECEYFLEQRSLEEDRWGGMWCEKCKENYKVPEDKKDFDPDAELCLDCQYEARA</sequence>
<feature type="region of interest" description="Disordered" evidence="1">
    <location>
        <begin position="292"/>
        <end position="318"/>
    </location>
</feature>
<evidence type="ECO:0000313" key="2">
    <source>
        <dbReference type="EMBL" id="CZR51658.1"/>
    </source>
</evidence>
<accession>A0A1L7WFX0</accession>
<dbReference type="AlphaFoldDB" id="A0A1L7WFX0"/>
<name>A0A1L7WFX0_9HELO</name>
<feature type="compositionally biased region" description="Basic and acidic residues" evidence="1">
    <location>
        <begin position="307"/>
        <end position="318"/>
    </location>
</feature>
<feature type="compositionally biased region" description="Acidic residues" evidence="1">
    <location>
        <begin position="292"/>
        <end position="306"/>
    </location>
</feature>
<keyword evidence="3" id="KW-1185">Reference proteome</keyword>
<dbReference type="Proteomes" id="UP000184330">
    <property type="component" value="Unassembled WGS sequence"/>
</dbReference>
<proteinExistence type="predicted"/>
<reference evidence="2 3" key="1">
    <citation type="submission" date="2016-03" db="EMBL/GenBank/DDBJ databases">
        <authorList>
            <person name="Ploux O."/>
        </authorList>
    </citation>
    <scope>NUCLEOTIDE SEQUENCE [LARGE SCALE GENOMIC DNA]</scope>
    <source>
        <strain evidence="2 3">UAMH 11012</strain>
    </source>
</reference>
<organism evidence="2 3">
    <name type="scientific">Phialocephala subalpina</name>
    <dbReference type="NCBI Taxonomy" id="576137"/>
    <lineage>
        <taxon>Eukaryota</taxon>
        <taxon>Fungi</taxon>
        <taxon>Dikarya</taxon>
        <taxon>Ascomycota</taxon>
        <taxon>Pezizomycotina</taxon>
        <taxon>Leotiomycetes</taxon>
        <taxon>Helotiales</taxon>
        <taxon>Mollisiaceae</taxon>
        <taxon>Phialocephala</taxon>
        <taxon>Phialocephala fortinii species complex</taxon>
    </lineage>
</organism>
<evidence type="ECO:0000256" key="1">
    <source>
        <dbReference type="SAM" id="MobiDB-lite"/>
    </source>
</evidence>
<feature type="region of interest" description="Disordered" evidence="1">
    <location>
        <begin position="85"/>
        <end position="140"/>
    </location>
</feature>
<gene>
    <name evidence="2" type="ORF">PAC_01535</name>
</gene>
<feature type="compositionally biased region" description="Basic and acidic residues" evidence="1">
    <location>
        <begin position="85"/>
        <end position="97"/>
    </location>
</feature>